<feature type="transmembrane region" description="Helical" evidence="1">
    <location>
        <begin position="101"/>
        <end position="119"/>
    </location>
</feature>
<feature type="transmembrane region" description="Helical" evidence="1">
    <location>
        <begin position="212"/>
        <end position="233"/>
    </location>
</feature>
<protein>
    <submittedName>
        <fullName evidence="2">Uncharacterized protein</fullName>
    </submittedName>
</protein>
<proteinExistence type="predicted"/>
<feature type="transmembrane region" description="Helical" evidence="1">
    <location>
        <begin position="184"/>
        <end position="206"/>
    </location>
</feature>
<gene>
    <name evidence="2" type="ORF">CCMP2556_LOCUS38602</name>
</gene>
<evidence type="ECO:0000313" key="3">
    <source>
        <dbReference type="Proteomes" id="UP001642484"/>
    </source>
</evidence>
<sequence length="292" mass="32620">RWPSQPGKMPLYVQRAFVVKMFGALALQILTCLALMLPIHRLCEQFHFMAYVPNNGTSTSVFADVMPMNQPGILLGFYYGLSFLCMMMLVVQWWLRNRHPINYFCAFLSTVLVGCFFGISDEMLLVQIHTRLLSVVVTTMQRQPGFFKVSCNWVHQLFVIRTISCISCWLFLRDGWCRNLTAATLVSIGLGWIASTLLVMLVSQVLDPVNSIGKTCTAALLSAFVLTFLLVHSWNSLMNCKVDDLVGIIAVMDASLLAVVSLPFLFLLLAFCAPSSAMQVQNGEANEAQNQV</sequence>
<feature type="transmembrane region" description="Helical" evidence="1">
    <location>
        <begin position="245"/>
        <end position="271"/>
    </location>
</feature>
<dbReference type="Proteomes" id="UP001642484">
    <property type="component" value="Unassembled WGS sequence"/>
</dbReference>
<feature type="non-terminal residue" evidence="2">
    <location>
        <position position="1"/>
    </location>
</feature>
<keyword evidence="3" id="KW-1185">Reference proteome</keyword>
<comment type="caution">
    <text evidence="2">The sequence shown here is derived from an EMBL/GenBank/DDBJ whole genome shotgun (WGS) entry which is preliminary data.</text>
</comment>
<keyword evidence="1" id="KW-0472">Membrane</keyword>
<reference evidence="2 3" key="1">
    <citation type="submission" date="2024-02" db="EMBL/GenBank/DDBJ databases">
        <authorList>
            <person name="Chen Y."/>
            <person name="Shah S."/>
            <person name="Dougan E. K."/>
            <person name="Thang M."/>
            <person name="Chan C."/>
        </authorList>
    </citation>
    <scope>NUCLEOTIDE SEQUENCE [LARGE SCALE GENOMIC DNA]</scope>
</reference>
<evidence type="ECO:0000256" key="1">
    <source>
        <dbReference type="SAM" id="Phobius"/>
    </source>
</evidence>
<organism evidence="2 3">
    <name type="scientific">Durusdinium trenchii</name>
    <dbReference type="NCBI Taxonomy" id="1381693"/>
    <lineage>
        <taxon>Eukaryota</taxon>
        <taxon>Sar</taxon>
        <taxon>Alveolata</taxon>
        <taxon>Dinophyceae</taxon>
        <taxon>Suessiales</taxon>
        <taxon>Symbiodiniaceae</taxon>
        <taxon>Durusdinium</taxon>
    </lineage>
</organism>
<feature type="transmembrane region" description="Helical" evidence="1">
    <location>
        <begin position="73"/>
        <end position="94"/>
    </location>
</feature>
<feature type="transmembrane region" description="Helical" evidence="1">
    <location>
        <begin position="21"/>
        <end position="39"/>
    </location>
</feature>
<keyword evidence="1" id="KW-0812">Transmembrane</keyword>
<keyword evidence="1" id="KW-1133">Transmembrane helix</keyword>
<dbReference type="EMBL" id="CAXAMN010023540">
    <property type="protein sequence ID" value="CAK9078327.1"/>
    <property type="molecule type" value="Genomic_DNA"/>
</dbReference>
<accession>A0ABP0PQL4</accession>
<name>A0ABP0PQL4_9DINO</name>
<evidence type="ECO:0000313" key="2">
    <source>
        <dbReference type="EMBL" id="CAK9078327.1"/>
    </source>
</evidence>